<organism evidence="3 4">
    <name type="scientific">Stygiobacter electus</name>
    <dbReference type="NCBI Taxonomy" id="3032292"/>
    <lineage>
        <taxon>Bacteria</taxon>
        <taxon>Pseudomonadati</taxon>
        <taxon>Ignavibacteriota</taxon>
        <taxon>Ignavibacteria</taxon>
        <taxon>Ignavibacteriales</taxon>
        <taxon>Melioribacteraceae</taxon>
        <taxon>Stygiobacter</taxon>
    </lineage>
</organism>
<keyword evidence="4" id="KW-1185">Reference proteome</keyword>
<dbReference type="InterPro" id="IPR026444">
    <property type="entry name" value="Secre_tail"/>
</dbReference>
<dbReference type="EMBL" id="JARGDL010000019">
    <property type="protein sequence ID" value="MDF1612834.1"/>
    <property type="molecule type" value="Genomic_DNA"/>
</dbReference>
<feature type="transmembrane region" description="Helical" evidence="1">
    <location>
        <begin position="20"/>
        <end position="39"/>
    </location>
</feature>
<proteinExistence type="predicted"/>
<gene>
    <name evidence="3" type="ORF">P0M35_11780</name>
</gene>
<dbReference type="SUPFAM" id="SSF51445">
    <property type="entry name" value="(Trans)glycosidases"/>
    <property type="match status" value="1"/>
</dbReference>
<evidence type="ECO:0000259" key="2">
    <source>
        <dbReference type="Pfam" id="PF18962"/>
    </source>
</evidence>
<dbReference type="Gene3D" id="3.20.20.80">
    <property type="entry name" value="Glycosidases"/>
    <property type="match status" value="1"/>
</dbReference>
<dbReference type="Gene3D" id="2.60.40.4070">
    <property type="match status" value="1"/>
</dbReference>
<dbReference type="AlphaFoldDB" id="A0AAE3P2E3"/>
<accession>A0AAE3P2E3</accession>
<evidence type="ECO:0000313" key="4">
    <source>
        <dbReference type="Proteomes" id="UP001221302"/>
    </source>
</evidence>
<evidence type="ECO:0000313" key="3">
    <source>
        <dbReference type="EMBL" id="MDF1612834.1"/>
    </source>
</evidence>
<keyword evidence="1" id="KW-0472">Membrane</keyword>
<evidence type="ECO:0000256" key="1">
    <source>
        <dbReference type="SAM" id="Phobius"/>
    </source>
</evidence>
<keyword evidence="1" id="KW-1133">Transmembrane helix</keyword>
<name>A0AAE3P2E3_9BACT</name>
<dbReference type="Proteomes" id="UP001221302">
    <property type="component" value="Unassembled WGS sequence"/>
</dbReference>
<reference evidence="3" key="1">
    <citation type="submission" date="2023-03" db="EMBL/GenBank/DDBJ databases">
        <title>Stygiobacter electus gen. nov., sp. nov., facultatively anaerobic thermotolerant bacterium of the class Ignavibacteria from a well of Yessentuki mineral water deposit.</title>
        <authorList>
            <person name="Podosokorskaya O.A."/>
            <person name="Elcheninov A.G."/>
            <person name="Petrova N.F."/>
            <person name="Zavarzina D.G."/>
            <person name="Kublanov I.V."/>
            <person name="Merkel A.Y."/>
        </authorList>
    </citation>
    <scope>NUCLEOTIDE SEQUENCE</scope>
    <source>
        <strain evidence="3">09-Me</strain>
    </source>
</reference>
<feature type="domain" description="Secretion system C-terminal sorting" evidence="2">
    <location>
        <begin position="383"/>
        <end position="452"/>
    </location>
</feature>
<dbReference type="RefSeq" id="WP_321536605.1">
    <property type="nucleotide sequence ID" value="NZ_JARGDL010000019.1"/>
</dbReference>
<dbReference type="InterPro" id="IPR017853">
    <property type="entry name" value="GH"/>
</dbReference>
<comment type="caution">
    <text evidence="3">The sequence shown here is derived from an EMBL/GenBank/DDBJ whole genome shotgun (WGS) entry which is preliminary data.</text>
</comment>
<keyword evidence="1" id="KW-0812">Transmembrane</keyword>
<protein>
    <submittedName>
        <fullName evidence="3">T9SS type A sorting domain-containing protein</fullName>
    </submittedName>
</protein>
<dbReference type="Pfam" id="PF18962">
    <property type="entry name" value="Por_Secre_tail"/>
    <property type="match status" value="1"/>
</dbReference>
<sequence length="461" mass="52443">MKSIKNCFIILLKTYYRMKYFYTTIFILINSSVYAQFIISPGLYTLGTADKTTPENIVNLPFIDGVVIRTKWETVEKQPGLFDWTYIDSEVNNAKKFGKKSVIQILGSPAWIRDSLNAQVYFYIDQNKYHPTFGDTLFGYIPWDNIYLQRVKNLITALGAKYAADTNIAYINAVSGSISRNLPEKIADGRNFWEVFDYNPDTLIAKLCSVLDVYMSVFPNTPLWSSMDYVSFEPKATGKRPNYVCGEYAKYGVGKYPDRFGLWREDISGCTLYPPNPGSPWAVMSNYSDRTGAQMLWHVQDGPTRMNQCGIADTTKAGVMQAALEKGIMFGIRYFEIYGADVKDTSLHNVFTLFSEKLHSTLTDAKEMKHNSEIRTFQLFQNYPNPFNPSTTIRFSLPKTEHVTLKVFDVLGNEITTLVNAEMTAGEHSIVFDAKNLSSGVYFYQLKTNSLIKIMKAEVLK</sequence>
<dbReference type="NCBIfam" id="TIGR04183">
    <property type="entry name" value="Por_Secre_tail"/>
    <property type="match status" value="1"/>
</dbReference>